<dbReference type="Pfam" id="PF00621">
    <property type="entry name" value="RhoGEF"/>
    <property type="match status" value="1"/>
</dbReference>
<dbReference type="InterPro" id="IPR046349">
    <property type="entry name" value="C1-like_sf"/>
</dbReference>
<dbReference type="GO" id="GO:0005737">
    <property type="term" value="C:cytoplasm"/>
    <property type="evidence" value="ECO:0007669"/>
    <property type="project" value="TreeGrafter"/>
</dbReference>
<evidence type="ECO:0000256" key="3">
    <source>
        <dbReference type="ARBA" id="ARBA00022658"/>
    </source>
</evidence>
<dbReference type="Gene3D" id="2.30.29.30">
    <property type="entry name" value="Pleckstrin-homology domain (PH domain)/Phosphotyrosine-binding domain (PTB)"/>
    <property type="match status" value="1"/>
</dbReference>
<dbReference type="SUPFAM" id="SSF55550">
    <property type="entry name" value="SH2 domain"/>
    <property type="match status" value="1"/>
</dbReference>
<dbReference type="PANTHER" id="PTHR45818:SF3">
    <property type="entry name" value="PROTEIN VAV"/>
    <property type="match status" value="1"/>
</dbReference>
<feature type="domain" description="SH3" evidence="11">
    <location>
        <begin position="693"/>
        <end position="757"/>
    </location>
</feature>
<dbReference type="SUPFAM" id="SSF50044">
    <property type="entry name" value="SH3-domain"/>
    <property type="match status" value="1"/>
</dbReference>
<dbReference type="AlphaFoldDB" id="A0A913XMN8"/>
<dbReference type="SMART" id="SM00233">
    <property type="entry name" value="PH"/>
    <property type="match status" value="1"/>
</dbReference>
<evidence type="ECO:0000256" key="2">
    <source>
        <dbReference type="ARBA" id="ARBA00022553"/>
    </source>
</evidence>
<keyword evidence="6" id="KW-0862">Zinc</keyword>
<evidence type="ECO:0000259" key="14">
    <source>
        <dbReference type="PROSITE" id="PS50021"/>
    </source>
</evidence>
<dbReference type="Gene3D" id="3.30.505.10">
    <property type="entry name" value="SH2 domain"/>
    <property type="match status" value="1"/>
</dbReference>
<evidence type="ECO:0000256" key="8">
    <source>
        <dbReference type="PROSITE-ProRule" id="PRU00191"/>
    </source>
</evidence>
<dbReference type="EnsemblMetazoa" id="XM_021051116.2">
    <property type="protein sequence ID" value="XP_020906775.1"/>
    <property type="gene ID" value="LOC110244885"/>
</dbReference>
<feature type="domain" description="SH3" evidence="11">
    <location>
        <begin position="905"/>
        <end position="963"/>
    </location>
</feature>
<keyword evidence="5" id="KW-0863">Zinc-finger</keyword>
<keyword evidence="1 9" id="KW-0728">SH3 domain</keyword>
<dbReference type="Gene3D" id="2.30.30.40">
    <property type="entry name" value="SH3 Domains"/>
    <property type="match status" value="2"/>
</dbReference>
<dbReference type="SMART" id="SM00325">
    <property type="entry name" value="RhoGEF"/>
    <property type="match status" value="1"/>
</dbReference>
<dbReference type="CDD" id="cd20810">
    <property type="entry name" value="C1_VAV"/>
    <property type="match status" value="1"/>
</dbReference>
<evidence type="ECO:0000256" key="7">
    <source>
        <dbReference type="ARBA" id="ARBA00022999"/>
    </source>
</evidence>
<evidence type="ECO:0000256" key="5">
    <source>
        <dbReference type="ARBA" id="ARBA00022771"/>
    </source>
</evidence>
<dbReference type="InterPro" id="IPR036860">
    <property type="entry name" value="SH2_dom_sf"/>
</dbReference>
<evidence type="ECO:0000259" key="13">
    <source>
        <dbReference type="PROSITE" id="PS50010"/>
    </source>
</evidence>
<dbReference type="Pfam" id="PF22697">
    <property type="entry name" value="SOS1_NGEF_PH"/>
    <property type="match status" value="1"/>
</dbReference>
<dbReference type="Gene3D" id="1.10.418.10">
    <property type="entry name" value="Calponin-like domain"/>
    <property type="match status" value="1"/>
</dbReference>
<dbReference type="CDD" id="cd21201">
    <property type="entry name" value="CH_VAV"/>
    <property type="match status" value="1"/>
</dbReference>
<dbReference type="SMART" id="SM00033">
    <property type="entry name" value="CH"/>
    <property type="match status" value="1"/>
</dbReference>
<dbReference type="InterPro" id="IPR000219">
    <property type="entry name" value="DH_dom"/>
</dbReference>
<dbReference type="InterPro" id="IPR055251">
    <property type="entry name" value="SOS1_NGEF_PH"/>
</dbReference>
<dbReference type="InterPro" id="IPR036028">
    <property type="entry name" value="SH3-like_dom_sf"/>
</dbReference>
<sequence length="963" mass="110230">MAARRSRSASGRSSGRDVEEWKMARDWMAKLRVLLPQSRATDPNSTLFDFAQSLRDGVVLCQLANALEPNAVKDVNIKSQMSQFMCLKNIRNFLSACTQHFNISEADLFNDMELYDVSDFAKVVNTLSKLSYTPQALRRGIEPFSPTTPASSDYSQYDDDDIYSNLEEIALSRDIAEEENPYDVVTIEEDDKIYTDILSVQIQKPTRQSSQEEKRKYVITEILETEKGYVEALRMIVQQFIQNPKLKNIISVDDRNKIFINIEDLHMLHTKFHLKLERACNLEASDLSNVFIETKDEFLKYGDFCARMPDAQVHIDEISRRDLKVKEVLEECQNRANSKFSLRSLLVVPFQRVLKYPLLISHLLKETKPIHPDRAGLEKALAAIQDVATYINQVKRDDENQKTVRDIQNSLASEVGEDLFKFGHLIKDGEVQVKISDRPPKKRYAFLFDRSLIICKHKGDTYHHKATLFLEYFELQENFTFGPGRGKFLHGWSMKGDTPESDRNSCSLYAKTADMKERWVNEIKRAMDNLKLTGIDQKNHKFDLNTFGNPTYCSICQNLLWGLTNQGYKCVICDTACHYDCISKCKPCHKNQSKQFAGVSPFQPRSNFHTNTISGSLSPEVERRPRKISAPPRIGAADLESLVSVHIKPDLKRQYNQFLISSKPPALVKQTSSPVMPSDWMHARERPPSLRARKSNVVIVTSNFQGIAPSRRTSLYLQVGEEIEIMNQSDPEWWEGKSLTSGNVGYFPRSHVVSKEEADLNRRKSERTGPKRTHKYEQHTLMEEIPDHPSPVPGEMNDVLSRFGWFSGKMDRNSAEAALSHKSDGTFLIRESVNREGEYALSVKFRDATKHIKIPYDGCFCLTQAKQFNSIMELVEYYRDNTLGVSFPGLDTTLRCGINEDMGEKGIGWAKALYPYAARNSKEISIQKNSRILILNKDGDWWKGECEGQVGYFPSNYVELMKD</sequence>
<dbReference type="Pfam" id="PF00017">
    <property type="entry name" value="SH2"/>
    <property type="match status" value="1"/>
</dbReference>
<dbReference type="SMART" id="SM00252">
    <property type="entry name" value="SH2"/>
    <property type="match status" value="1"/>
</dbReference>
<dbReference type="KEGG" id="epa:110244885"/>
<evidence type="ECO:0000256" key="1">
    <source>
        <dbReference type="ARBA" id="ARBA00022443"/>
    </source>
</evidence>
<keyword evidence="4" id="KW-0479">Metal-binding</keyword>
<dbReference type="PRINTS" id="PR00452">
    <property type="entry name" value="SH3DOMAIN"/>
</dbReference>
<evidence type="ECO:0000259" key="15">
    <source>
        <dbReference type="PROSITE" id="PS50081"/>
    </source>
</evidence>
<dbReference type="OMA" id="MAISCLD"/>
<evidence type="ECO:0000259" key="11">
    <source>
        <dbReference type="PROSITE" id="PS50002"/>
    </source>
</evidence>
<dbReference type="InterPro" id="IPR035899">
    <property type="entry name" value="DBL_dom_sf"/>
</dbReference>
<dbReference type="PROSITE" id="PS50010">
    <property type="entry name" value="DH_2"/>
    <property type="match status" value="1"/>
</dbReference>
<dbReference type="SUPFAM" id="SSF50729">
    <property type="entry name" value="PH domain-like"/>
    <property type="match status" value="1"/>
</dbReference>
<dbReference type="Gene3D" id="3.30.60.20">
    <property type="match status" value="1"/>
</dbReference>
<evidence type="ECO:0000313" key="17">
    <source>
        <dbReference type="Proteomes" id="UP000887567"/>
    </source>
</evidence>
<proteinExistence type="predicted"/>
<evidence type="ECO:0000256" key="9">
    <source>
        <dbReference type="PROSITE-ProRule" id="PRU00192"/>
    </source>
</evidence>
<dbReference type="SUPFAM" id="SSF47576">
    <property type="entry name" value="Calponin-homology domain, CH-domain"/>
    <property type="match status" value="1"/>
</dbReference>
<feature type="domain" description="Calponin-homology (CH)" evidence="14">
    <location>
        <begin position="18"/>
        <end position="134"/>
    </location>
</feature>
<dbReference type="GeneID" id="110244885"/>
<keyword evidence="17" id="KW-1185">Reference proteome</keyword>
<dbReference type="SMART" id="SM00109">
    <property type="entry name" value="C1"/>
    <property type="match status" value="1"/>
</dbReference>
<dbReference type="InterPro" id="IPR011993">
    <property type="entry name" value="PH-like_dom_sf"/>
</dbReference>
<dbReference type="PROSITE" id="PS50081">
    <property type="entry name" value="ZF_DAG_PE_2"/>
    <property type="match status" value="1"/>
</dbReference>
<dbReference type="CDD" id="cd00160">
    <property type="entry name" value="RhoGEF"/>
    <property type="match status" value="1"/>
</dbReference>
<dbReference type="InterPro" id="IPR001715">
    <property type="entry name" value="CH_dom"/>
</dbReference>
<keyword evidence="3" id="KW-0344">Guanine-nucleotide releasing factor</keyword>
<name>A0A913XMN8_EXADI</name>
<evidence type="ECO:0000256" key="4">
    <source>
        <dbReference type="ARBA" id="ARBA00022723"/>
    </source>
</evidence>
<dbReference type="InterPro" id="IPR001452">
    <property type="entry name" value="SH3_domain"/>
</dbReference>
<reference evidence="16" key="1">
    <citation type="submission" date="2022-11" db="UniProtKB">
        <authorList>
            <consortium name="EnsemblMetazoa"/>
        </authorList>
    </citation>
    <scope>IDENTIFICATION</scope>
</reference>
<feature type="domain" description="PH" evidence="12">
    <location>
        <begin position="418"/>
        <end position="528"/>
    </location>
</feature>
<dbReference type="PANTHER" id="PTHR45818">
    <property type="entry name" value="PROTEIN VAV"/>
    <property type="match status" value="1"/>
</dbReference>
<dbReference type="InterPro" id="IPR002219">
    <property type="entry name" value="PKC_DAG/PE"/>
</dbReference>
<dbReference type="Pfam" id="PF00307">
    <property type="entry name" value="CH"/>
    <property type="match status" value="1"/>
</dbReference>
<dbReference type="RefSeq" id="XP_020906775.1">
    <property type="nucleotide sequence ID" value="XM_021051116.2"/>
</dbReference>
<dbReference type="GO" id="GO:0008270">
    <property type="term" value="F:zinc ion binding"/>
    <property type="evidence" value="ECO:0007669"/>
    <property type="project" value="UniProtKB-KW"/>
</dbReference>
<dbReference type="SUPFAM" id="SSF48065">
    <property type="entry name" value="DBL homology domain (DH-domain)"/>
    <property type="match status" value="1"/>
</dbReference>
<dbReference type="PROSITE" id="PS00479">
    <property type="entry name" value="ZF_DAG_PE_1"/>
    <property type="match status" value="1"/>
</dbReference>
<evidence type="ECO:0000259" key="12">
    <source>
        <dbReference type="PROSITE" id="PS50003"/>
    </source>
</evidence>
<evidence type="ECO:0000256" key="6">
    <source>
        <dbReference type="ARBA" id="ARBA00022833"/>
    </source>
</evidence>
<protein>
    <submittedName>
        <fullName evidence="16">Uncharacterized protein</fullName>
    </submittedName>
</protein>
<accession>A0A913XMN8</accession>
<evidence type="ECO:0000259" key="10">
    <source>
        <dbReference type="PROSITE" id="PS50001"/>
    </source>
</evidence>
<dbReference type="GO" id="GO:0016477">
    <property type="term" value="P:cell migration"/>
    <property type="evidence" value="ECO:0007669"/>
    <property type="project" value="TreeGrafter"/>
</dbReference>
<dbReference type="Proteomes" id="UP000887567">
    <property type="component" value="Unplaced"/>
</dbReference>
<dbReference type="InterPro" id="IPR036872">
    <property type="entry name" value="CH_dom_sf"/>
</dbReference>
<dbReference type="PRINTS" id="PR00401">
    <property type="entry name" value="SH2DOMAIN"/>
</dbReference>
<organism evidence="16 17">
    <name type="scientific">Exaiptasia diaphana</name>
    <name type="common">Tropical sea anemone</name>
    <name type="synonym">Aiptasia pulchella</name>
    <dbReference type="NCBI Taxonomy" id="2652724"/>
    <lineage>
        <taxon>Eukaryota</taxon>
        <taxon>Metazoa</taxon>
        <taxon>Cnidaria</taxon>
        <taxon>Anthozoa</taxon>
        <taxon>Hexacorallia</taxon>
        <taxon>Actiniaria</taxon>
        <taxon>Aiptasiidae</taxon>
        <taxon>Exaiptasia</taxon>
    </lineage>
</organism>
<dbReference type="GO" id="GO:0005085">
    <property type="term" value="F:guanyl-nucleotide exchange factor activity"/>
    <property type="evidence" value="ECO:0007669"/>
    <property type="project" value="UniProtKB-KW"/>
</dbReference>
<dbReference type="Gene3D" id="1.20.900.10">
    <property type="entry name" value="Dbl homology (DH) domain"/>
    <property type="match status" value="1"/>
</dbReference>
<dbReference type="OrthoDB" id="5340910at2759"/>
<dbReference type="PROSITE" id="PS50021">
    <property type="entry name" value="CH"/>
    <property type="match status" value="1"/>
</dbReference>
<dbReference type="InterPro" id="IPR000980">
    <property type="entry name" value="SH2"/>
</dbReference>
<dbReference type="PROSITE" id="PS50002">
    <property type="entry name" value="SH3"/>
    <property type="match status" value="2"/>
</dbReference>
<dbReference type="Pfam" id="PF00018">
    <property type="entry name" value="SH3_1"/>
    <property type="match status" value="2"/>
</dbReference>
<feature type="domain" description="DH" evidence="13">
    <location>
        <begin position="214"/>
        <end position="394"/>
    </location>
</feature>
<feature type="domain" description="Phorbol-ester/DAG-type" evidence="15">
    <location>
        <begin position="539"/>
        <end position="588"/>
    </location>
</feature>
<feature type="domain" description="SH2" evidence="10">
    <location>
        <begin position="805"/>
        <end position="894"/>
    </location>
</feature>
<keyword evidence="2" id="KW-0597">Phosphoprotein</keyword>
<dbReference type="Pfam" id="PF00130">
    <property type="entry name" value="C1_1"/>
    <property type="match status" value="1"/>
</dbReference>
<dbReference type="InterPro" id="IPR001849">
    <property type="entry name" value="PH_domain"/>
</dbReference>
<dbReference type="SUPFAM" id="SSF57889">
    <property type="entry name" value="Cysteine-rich domain"/>
    <property type="match status" value="1"/>
</dbReference>
<evidence type="ECO:0000313" key="16">
    <source>
        <dbReference type="EnsemblMetazoa" id="XP_020906775.1"/>
    </source>
</evidence>
<dbReference type="SMART" id="SM00326">
    <property type="entry name" value="SH3"/>
    <property type="match status" value="2"/>
</dbReference>
<dbReference type="PROSITE" id="PS50001">
    <property type="entry name" value="SH2"/>
    <property type="match status" value="1"/>
</dbReference>
<keyword evidence="7 8" id="KW-0727">SH2 domain</keyword>
<dbReference type="PROSITE" id="PS50003">
    <property type="entry name" value="PH_DOMAIN"/>
    <property type="match status" value="1"/>
</dbReference>